<organism evidence="2 3">
    <name type="scientific">Colletotrichum musicola</name>
    <dbReference type="NCBI Taxonomy" id="2175873"/>
    <lineage>
        <taxon>Eukaryota</taxon>
        <taxon>Fungi</taxon>
        <taxon>Dikarya</taxon>
        <taxon>Ascomycota</taxon>
        <taxon>Pezizomycotina</taxon>
        <taxon>Sordariomycetes</taxon>
        <taxon>Hypocreomycetidae</taxon>
        <taxon>Glomerellales</taxon>
        <taxon>Glomerellaceae</taxon>
        <taxon>Colletotrichum</taxon>
        <taxon>Colletotrichum orchidearum species complex</taxon>
    </lineage>
</organism>
<comment type="caution">
    <text evidence="2">The sequence shown here is derived from an EMBL/GenBank/DDBJ whole genome shotgun (WGS) entry which is preliminary data.</text>
</comment>
<keyword evidence="3" id="KW-1185">Reference proteome</keyword>
<name>A0A8H6NQK5_9PEZI</name>
<feature type="region of interest" description="Disordered" evidence="1">
    <location>
        <begin position="79"/>
        <end position="98"/>
    </location>
</feature>
<dbReference type="AlphaFoldDB" id="A0A8H6NQK5"/>
<dbReference type="EMBL" id="WIGM01000097">
    <property type="protein sequence ID" value="KAF6840747.1"/>
    <property type="molecule type" value="Genomic_DNA"/>
</dbReference>
<proteinExistence type="predicted"/>
<feature type="compositionally biased region" description="Basic and acidic residues" evidence="1">
    <location>
        <begin position="39"/>
        <end position="48"/>
    </location>
</feature>
<accession>A0A8H6NQK5</accession>
<evidence type="ECO:0000313" key="2">
    <source>
        <dbReference type="EMBL" id="KAF6840747.1"/>
    </source>
</evidence>
<gene>
    <name evidence="2" type="ORF">CMUS01_03844</name>
</gene>
<protein>
    <submittedName>
        <fullName evidence="2">Uncharacterized protein</fullName>
    </submittedName>
</protein>
<sequence>MDYRTTNDTLAENEDIVIDIMVEQRDAMAANVAKEVKEEEKEIKKEESVGLQHPEGVLPGDQHFQVGLCAMRFSGQPGLMAVPGSGTDDRDDDGQQLR</sequence>
<evidence type="ECO:0000256" key="1">
    <source>
        <dbReference type="SAM" id="MobiDB-lite"/>
    </source>
</evidence>
<feature type="region of interest" description="Disordered" evidence="1">
    <location>
        <begin position="39"/>
        <end position="58"/>
    </location>
</feature>
<evidence type="ECO:0000313" key="3">
    <source>
        <dbReference type="Proteomes" id="UP000639643"/>
    </source>
</evidence>
<reference evidence="2" key="1">
    <citation type="journal article" date="2020" name="Phytopathology">
        <title>Genome Sequence Resources of Colletotrichum truncatum, C. plurivorum, C. musicola, and C. sojae: Four Species Pathogenic to Soybean (Glycine max).</title>
        <authorList>
            <person name="Rogerio F."/>
            <person name="Boufleur T.R."/>
            <person name="Ciampi-Guillardi M."/>
            <person name="Sukno S.A."/>
            <person name="Thon M.R."/>
            <person name="Massola Junior N.S."/>
            <person name="Baroncelli R."/>
        </authorList>
    </citation>
    <scope>NUCLEOTIDE SEQUENCE</scope>
    <source>
        <strain evidence="2">LFN0074</strain>
    </source>
</reference>
<dbReference type="Proteomes" id="UP000639643">
    <property type="component" value="Unassembled WGS sequence"/>
</dbReference>